<feature type="compositionally biased region" description="Basic and acidic residues" evidence="3">
    <location>
        <begin position="443"/>
        <end position="475"/>
    </location>
</feature>
<feature type="compositionally biased region" description="Polar residues" evidence="3">
    <location>
        <begin position="590"/>
        <end position="599"/>
    </location>
</feature>
<dbReference type="GO" id="GO:0007129">
    <property type="term" value="P:homologous chromosome pairing at meiosis"/>
    <property type="evidence" value="ECO:0007669"/>
    <property type="project" value="TreeGrafter"/>
</dbReference>
<feature type="compositionally biased region" description="Polar residues" evidence="3">
    <location>
        <begin position="386"/>
        <end position="396"/>
    </location>
</feature>
<feature type="compositionally biased region" description="Basic and acidic residues" evidence="3">
    <location>
        <begin position="332"/>
        <end position="346"/>
    </location>
</feature>
<evidence type="ECO:0000256" key="3">
    <source>
        <dbReference type="SAM" id="MobiDB-lite"/>
    </source>
</evidence>
<keyword evidence="1" id="KW-0469">Meiosis</keyword>
<dbReference type="GO" id="GO:0000795">
    <property type="term" value="C:synaptonemal complex"/>
    <property type="evidence" value="ECO:0007669"/>
    <property type="project" value="InterPro"/>
</dbReference>
<evidence type="ECO:0000313" key="5">
    <source>
        <dbReference type="EMBL" id="SPO36782.1"/>
    </source>
</evidence>
<feature type="compositionally biased region" description="Basic and acidic residues" evidence="3">
    <location>
        <begin position="504"/>
        <end position="513"/>
    </location>
</feature>
<accession>A0A5C3EXH1</accession>
<dbReference type="Pfam" id="PF03114">
    <property type="entry name" value="BAR"/>
    <property type="match status" value="1"/>
</dbReference>
<feature type="compositionally biased region" description="Low complexity" evidence="3">
    <location>
        <begin position="318"/>
        <end position="327"/>
    </location>
</feature>
<dbReference type="AlphaFoldDB" id="A0A5C3EXH1"/>
<evidence type="ECO:0000259" key="4">
    <source>
        <dbReference type="SMART" id="SM00721"/>
    </source>
</evidence>
<dbReference type="GO" id="GO:0005737">
    <property type="term" value="C:cytoplasm"/>
    <property type="evidence" value="ECO:0007669"/>
    <property type="project" value="InterPro"/>
</dbReference>
<proteinExistence type="predicted"/>
<dbReference type="InterPro" id="IPR004148">
    <property type="entry name" value="BAR_dom"/>
</dbReference>
<name>A0A5C3EXH1_9BASI</name>
<feature type="region of interest" description="Disordered" evidence="3">
    <location>
        <begin position="565"/>
        <end position="732"/>
    </location>
</feature>
<feature type="compositionally biased region" description="Pro residues" evidence="3">
    <location>
        <begin position="715"/>
        <end position="724"/>
    </location>
</feature>
<dbReference type="Proteomes" id="UP000323386">
    <property type="component" value="Unassembled WGS sequence"/>
</dbReference>
<feature type="region of interest" description="Disordered" evidence="3">
    <location>
        <begin position="261"/>
        <end position="549"/>
    </location>
</feature>
<dbReference type="InterPro" id="IPR027267">
    <property type="entry name" value="AH/BAR_dom_sf"/>
</dbReference>
<feature type="compositionally biased region" description="Basic and acidic residues" evidence="3">
    <location>
        <begin position="304"/>
        <end position="313"/>
    </location>
</feature>
<dbReference type="GO" id="GO:0007131">
    <property type="term" value="P:reciprocal meiotic recombination"/>
    <property type="evidence" value="ECO:0007669"/>
    <property type="project" value="InterPro"/>
</dbReference>
<dbReference type="SUPFAM" id="SSF103657">
    <property type="entry name" value="BAR/IMD domain-like"/>
    <property type="match status" value="1"/>
</dbReference>
<dbReference type="SMART" id="SM00721">
    <property type="entry name" value="BAR"/>
    <property type="match status" value="1"/>
</dbReference>
<feature type="coiled-coil region" evidence="2">
    <location>
        <begin position="168"/>
        <end position="216"/>
    </location>
</feature>
<keyword evidence="6" id="KW-1185">Reference proteome</keyword>
<dbReference type="Gene3D" id="1.20.1270.60">
    <property type="entry name" value="Arfaptin homology (AH) domain/BAR domain"/>
    <property type="match status" value="1"/>
</dbReference>
<dbReference type="GO" id="GO:0019789">
    <property type="term" value="F:SUMO transferase activity"/>
    <property type="evidence" value="ECO:0007669"/>
    <property type="project" value="InterPro"/>
</dbReference>
<reference evidence="5 6" key="1">
    <citation type="submission" date="2018-03" db="EMBL/GenBank/DDBJ databases">
        <authorList>
            <person name="Guldener U."/>
        </authorList>
    </citation>
    <scope>NUCLEOTIDE SEQUENCE [LARGE SCALE GENOMIC DNA]</scope>
    <source>
        <strain evidence="5 6">DAOM196992</strain>
    </source>
</reference>
<dbReference type="PANTHER" id="PTHR22663">
    <property type="entry name" value="RING FINGER PROTEIN NARYA-RELATED"/>
    <property type="match status" value="1"/>
</dbReference>
<dbReference type="InterPro" id="IPR042123">
    <property type="entry name" value="Zip3/RNF212-like"/>
</dbReference>
<organism evidence="5 6">
    <name type="scientific">Pseudozyma flocculosa</name>
    <dbReference type="NCBI Taxonomy" id="84751"/>
    <lineage>
        <taxon>Eukaryota</taxon>
        <taxon>Fungi</taxon>
        <taxon>Dikarya</taxon>
        <taxon>Basidiomycota</taxon>
        <taxon>Ustilaginomycotina</taxon>
        <taxon>Ustilaginomycetes</taxon>
        <taxon>Ustilaginales</taxon>
        <taxon>Ustilaginaceae</taxon>
        <taxon>Pseudozyma</taxon>
    </lineage>
</organism>
<dbReference type="EMBL" id="OOIP01000005">
    <property type="protein sequence ID" value="SPO36782.1"/>
    <property type="molecule type" value="Genomic_DNA"/>
</dbReference>
<feature type="compositionally biased region" description="Low complexity" evidence="3">
    <location>
        <begin position="261"/>
        <end position="276"/>
    </location>
</feature>
<evidence type="ECO:0000256" key="1">
    <source>
        <dbReference type="ARBA" id="ARBA00023254"/>
    </source>
</evidence>
<evidence type="ECO:0000313" key="6">
    <source>
        <dbReference type="Proteomes" id="UP000323386"/>
    </source>
</evidence>
<protein>
    <recommendedName>
        <fullName evidence="4">BAR domain-containing protein</fullName>
    </recommendedName>
</protein>
<feature type="compositionally biased region" description="Acidic residues" evidence="3">
    <location>
        <begin position="606"/>
        <end position="615"/>
    </location>
</feature>
<dbReference type="OrthoDB" id="10263741at2759"/>
<sequence>MAIKPKRPQIGKIKQWSSGLGAKLSAAAGGAPIDPTLKQDLYGEIELRGIANSNLYAATEHYWSSLAKKKPIPFDPTSLPAAAEDSASISSGALAQKHDSKLLPIESIGIAMSSYGAQFPDSSAYGTALSSLGEAHVQLGSLQAAFAKDTSNIFLARIARSKTAIESFHAAMKKLEAATTKLDAAQAKVQKSKKEKRDLEEELRLAKAAYDEAVSDVEARAEAIQQSEHDDLDCLETYIQTHIDYLAQAQAVLDRARTSASTSGSSFASVGGSASRRPPPAPLSRPQSAGGSRPAPPALPRRTSAREPMELNLKRTSSRVTTGSTVSLTPSEIRRVREGLGNDSRDPAATPGNDDDNDGDDGDGQSTAKRGDKEKKAGRLRMPSFSAASGTVSSMASGIGGTFSRSKSSTLFGGASGSSQSHSPDKEMGEGGPSKWSSFMTRGRKESGFQDLDRDDARRASLRREADQVHNKVGSEDVDLGLGEADVGDVLSSRRSSTLRPSFPRRDSRRDSLGADDDESPFSPASHGRGPFSPPPPLHERGESGLGMDANYLGVASHVTPHLDVNHTGLSAYSDGGDPFSGGGAGMLSPQGTGLSTGQFHHHTDDDADDHDDEAALTGGGRRRGDTVGSNSGGGWTRSLPFANGNREYRNFAGDADEAGRRATGNGSSSFPMASSSASSSGTGVSTGAGSSSRPPPPPVPSSSAFLSKVKGKPKPPPVPPPLPTRSLSGLP</sequence>
<feature type="compositionally biased region" description="Polar residues" evidence="3">
    <location>
        <begin position="403"/>
        <end position="422"/>
    </location>
</feature>
<feature type="domain" description="BAR" evidence="4">
    <location>
        <begin position="65"/>
        <end position="262"/>
    </location>
</feature>
<feature type="compositionally biased region" description="Low complexity" evidence="3">
    <location>
        <begin position="665"/>
        <end position="693"/>
    </location>
</feature>
<keyword evidence="2" id="KW-0175">Coiled coil</keyword>
<dbReference type="GO" id="GO:0016925">
    <property type="term" value="P:protein sumoylation"/>
    <property type="evidence" value="ECO:0007669"/>
    <property type="project" value="TreeGrafter"/>
</dbReference>
<feature type="compositionally biased region" description="Low complexity" evidence="3">
    <location>
        <begin position="491"/>
        <end position="502"/>
    </location>
</feature>
<gene>
    <name evidence="5" type="ORF">PSFLO_02253</name>
</gene>
<dbReference type="PANTHER" id="PTHR22663:SF17">
    <property type="entry name" value="RING FINGER PROTEIN NARYA-RELATED"/>
    <property type="match status" value="1"/>
</dbReference>
<feature type="compositionally biased region" description="Acidic residues" evidence="3">
    <location>
        <begin position="353"/>
        <end position="363"/>
    </location>
</feature>
<evidence type="ECO:0000256" key="2">
    <source>
        <dbReference type="SAM" id="Coils"/>
    </source>
</evidence>